<evidence type="ECO:0000313" key="2">
    <source>
        <dbReference type="EMBL" id="KAE8414569.1"/>
    </source>
</evidence>
<gene>
    <name evidence="2" type="ORF">BDV36DRAFT_264942</name>
</gene>
<dbReference type="Proteomes" id="UP000325395">
    <property type="component" value="Unassembled WGS sequence"/>
</dbReference>
<name>A0ABQ6WBP4_9EURO</name>
<keyword evidence="1" id="KW-0472">Membrane</keyword>
<dbReference type="EMBL" id="ML735783">
    <property type="protein sequence ID" value="KAE8414569.1"/>
    <property type="molecule type" value="Genomic_DNA"/>
</dbReference>
<evidence type="ECO:0008006" key="4">
    <source>
        <dbReference type="Google" id="ProtNLM"/>
    </source>
</evidence>
<keyword evidence="1" id="KW-1133">Transmembrane helix</keyword>
<accession>A0ABQ6WBP4</accession>
<proteinExistence type="predicted"/>
<keyword evidence="3" id="KW-1185">Reference proteome</keyword>
<sequence>MPRRKKLIAGWQSTYMICAFRFICSGMYAISLPTSKHWLCDKCCLRIIHVLRCGNSLGHPLSASQRTVTI</sequence>
<protein>
    <recommendedName>
        <fullName evidence="4">Secreted protein</fullName>
    </recommendedName>
</protein>
<keyword evidence="1" id="KW-0812">Transmembrane</keyword>
<organism evidence="2 3">
    <name type="scientific">Aspergillus pseudocaelatus</name>
    <dbReference type="NCBI Taxonomy" id="1825620"/>
    <lineage>
        <taxon>Eukaryota</taxon>
        <taxon>Fungi</taxon>
        <taxon>Dikarya</taxon>
        <taxon>Ascomycota</taxon>
        <taxon>Pezizomycotina</taxon>
        <taxon>Eurotiomycetes</taxon>
        <taxon>Eurotiomycetidae</taxon>
        <taxon>Eurotiales</taxon>
        <taxon>Aspergillaceae</taxon>
        <taxon>Aspergillus</taxon>
        <taxon>Aspergillus subgen. Circumdati</taxon>
    </lineage>
</organism>
<evidence type="ECO:0000256" key="1">
    <source>
        <dbReference type="SAM" id="Phobius"/>
    </source>
</evidence>
<feature type="transmembrane region" description="Helical" evidence="1">
    <location>
        <begin position="7"/>
        <end position="30"/>
    </location>
</feature>
<evidence type="ECO:0000313" key="3">
    <source>
        <dbReference type="Proteomes" id="UP000325395"/>
    </source>
</evidence>
<reference evidence="2 3" key="1">
    <citation type="submission" date="2019-04" db="EMBL/GenBank/DDBJ databases">
        <authorList>
            <consortium name="DOE Joint Genome Institute"/>
            <person name="Mondo S."/>
            <person name="Kjaerbolling I."/>
            <person name="Vesth T."/>
            <person name="Frisvad J.C."/>
            <person name="Nybo J.L."/>
            <person name="Theobald S."/>
            <person name="Kildgaard S."/>
            <person name="Isbrandt T."/>
            <person name="Kuo A."/>
            <person name="Sato A."/>
            <person name="Lyhne E.K."/>
            <person name="Kogle M.E."/>
            <person name="Wiebenga A."/>
            <person name="Kun R.S."/>
            <person name="Lubbers R.J."/>
            <person name="Makela M.R."/>
            <person name="Barry K."/>
            <person name="Chovatia M."/>
            <person name="Clum A."/>
            <person name="Daum C."/>
            <person name="Haridas S."/>
            <person name="He G."/>
            <person name="LaButti K."/>
            <person name="Lipzen A."/>
            <person name="Riley R."/>
            <person name="Salamov A."/>
            <person name="Simmons B.A."/>
            <person name="Magnuson J.K."/>
            <person name="Henrissat B."/>
            <person name="Mortensen U.H."/>
            <person name="Larsen T.O."/>
            <person name="Devries R.P."/>
            <person name="Grigoriev I.V."/>
            <person name="Machida M."/>
            <person name="Baker S.E."/>
            <person name="Andersen M.R."/>
            <person name="Cantor M.N."/>
            <person name="Hua S.X."/>
        </authorList>
    </citation>
    <scope>NUCLEOTIDE SEQUENCE [LARGE SCALE GENOMIC DNA]</scope>
    <source>
        <strain evidence="2 3">CBS 117616</strain>
    </source>
</reference>